<name>A0ABT4W3A7_9RHOB</name>
<proteinExistence type="predicted"/>
<dbReference type="EMBL" id="JAQIIO010000007">
    <property type="protein sequence ID" value="MDA5095011.1"/>
    <property type="molecule type" value="Genomic_DNA"/>
</dbReference>
<gene>
    <name evidence="1" type="ORF">O2N63_13050</name>
</gene>
<dbReference type="Proteomes" id="UP001528040">
    <property type="component" value="Unassembled WGS sequence"/>
</dbReference>
<organism evidence="1 2">
    <name type="scientific">Aliiroseovarius salicola</name>
    <dbReference type="NCBI Taxonomy" id="3009082"/>
    <lineage>
        <taxon>Bacteria</taxon>
        <taxon>Pseudomonadati</taxon>
        <taxon>Pseudomonadota</taxon>
        <taxon>Alphaproteobacteria</taxon>
        <taxon>Rhodobacterales</taxon>
        <taxon>Paracoccaceae</taxon>
        <taxon>Aliiroseovarius</taxon>
    </lineage>
</organism>
<protein>
    <submittedName>
        <fullName evidence="1">Uncharacterized protein</fullName>
    </submittedName>
</protein>
<sequence>MIDRFQLTLGHWRVTGTRSDLAEGFSLLSGHEVTTATGEHVPLFKSREFRSDRWKHELDIRGSGRGRGTLGLRPLLSGKLVARIRGGNPFDSGSIAQAQIQLEGSWNLSRFIQAFELRTRTRLDRPRSNGQVPLAIASNNEHFCEERPLILDDNVILGKASRYGFALSRPVEVFLADYVSGFAENLSQAMLDRNILALEGYSSAGHELNDFRLGDIEFYWEFSHARPINLVDTLTHFLPRAAVRMRVTRKQLDRMHREVSQQSQCATIYLSRNRQVKVYAKTSRRIRFEVTFPSGYRSESHRVSTFASLVDLTHAVAQLKLEASETLNSVFENLWAVSSPQDHDPTPDQLRRKIVDAAENPLDAETIISALALHGRIAMVAGDGLRPAIRKLAGQGVLETRQVSRDVYVATRPYNYAVRNLLHV</sequence>
<comment type="caution">
    <text evidence="1">The sequence shown here is derived from an EMBL/GenBank/DDBJ whole genome shotgun (WGS) entry which is preliminary data.</text>
</comment>
<evidence type="ECO:0000313" key="1">
    <source>
        <dbReference type="EMBL" id="MDA5095011.1"/>
    </source>
</evidence>
<evidence type="ECO:0000313" key="2">
    <source>
        <dbReference type="Proteomes" id="UP001528040"/>
    </source>
</evidence>
<accession>A0ABT4W3A7</accession>
<reference evidence="1 2" key="1">
    <citation type="submission" date="2023-01" db="EMBL/GenBank/DDBJ databases">
        <authorList>
            <person name="Yoon J.-W."/>
        </authorList>
    </citation>
    <scope>NUCLEOTIDE SEQUENCE [LARGE SCALE GENOMIC DNA]</scope>
    <source>
        <strain evidence="1 2">KMU-50</strain>
    </source>
</reference>
<dbReference type="RefSeq" id="WP_271054719.1">
    <property type="nucleotide sequence ID" value="NZ_JAQIIO010000007.1"/>
</dbReference>
<keyword evidence="2" id="KW-1185">Reference proteome</keyword>